<reference evidence="1 2" key="1">
    <citation type="submission" date="2013-05" db="EMBL/GenBank/DDBJ databases">
        <title>Draft genome of the parasitic nematode Anyclostoma ceylanicum.</title>
        <authorList>
            <person name="Mitreva M."/>
        </authorList>
    </citation>
    <scope>NUCLEOTIDE SEQUENCE [LARGE SCALE GENOMIC DNA]</scope>
</reference>
<evidence type="ECO:0000313" key="2">
    <source>
        <dbReference type="Proteomes" id="UP000054495"/>
    </source>
</evidence>
<dbReference type="Proteomes" id="UP000054495">
    <property type="component" value="Unassembled WGS sequence"/>
</dbReference>
<evidence type="ECO:0000313" key="1">
    <source>
        <dbReference type="EMBL" id="EPB74322.1"/>
    </source>
</evidence>
<protein>
    <submittedName>
        <fullName evidence="1">Uncharacterized protein</fullName>
    </submittedName>
</protein>
<proteinExistence type="predicted"/>
<gene>
    <name evidence="1" type="ORF">ANCCEY_06595</name>
</gene>
<dbReference type="AlphaFoldDB" id="A0A0D6M363"/>
<keyword evidence="2" id="KW-1185">Reference proteome</keyword>
<name>A0A0D6M363_9BILA</name>
<sequence length="112" mass="12393">MTGLCCTTTGNEWNRKLRPLIHASNRPESALEVSRATMDSVAHNVRITLCRLVPAETVSVVVVGLVRPATFAADPPHHSRMSIHRRMNVSSVVQFASHSVQLTLNEYFSRAV</sequence>
<accession>A0A0D6M363</accession>
<dbReference type="EMBL" id="KE124948">
    <property type="protein sequence ID" value="EPB74322.1"/>
    <property type="molecule type" value="Genomic_DNA"/>
</dbReference>
<organism evidence="1 2">
    <name type="scientific">Ancylostoma ceylanicum</name>
    <dbReference type="NCBI Taxonomy" id="53326"/>
    <lineage>
        <taxon>Eukaryota</taxon>
        <taxon>Metazoa</taxon>
        <taxon>Ecdysozoa</taxon>
        <taxon>Nematoda</taxon>
        <taxon>Chromadorea</taxon>
        <taxon>Rhabditida</taxon>
        <taxon>Rhabditina</taxon>
        <taxon>Rhabditomorpha</taxon>
        <taxon>Strongyloidea</taxon>
        <taxon>Ancylostomatidae</taxon>
        <taxon>Ancylostomatinae</taxon>
        <taxon>Ancylostoma</taxon>
    </lineage>
</organism>